<gene>
    <name evidence="1" type="ORF">EJB05_36116</name>
</gene>
<dbReference type="AlphaFoldDB" id="A0A5J9U8W8"/>
<comment type="caution">
    <text evidence="1">The sequence shown here is derived from an EMBL/GenBank/DDBJ whole genome shotgun (WGS) entry which is preliminary data.</text>
</comment>
<dbReference type="EMBL" id="RWGY01000029">
    <property type="protein sequence ID" value="TVU19934.1"/>
    <property type="molecule type" value="Genomic_DNA"/>
</dbReference>
<sequence>MAGRNTFTDGLRGRGREEIVSVGSSDPTLRALRATQLAANVTADGAVHLRTGSRTHTVVPQAPVDDVTQYLPDLMTNVPEGAISESGDIEGPGERLCRHMEPPVCKYCWDGKDTGRYYYGCRRKEKMCKYIDWIDPKWPYPVQVVLLTVWKMIKEA</sequence>
<dbReference type="PANTHER" id="PTHR35163">
    <property type="entry name" value="OS02G0467300 PROTEIN"/>
    <property type="match status" value="1"/>
</dbReference>
<organism evidence="1 2">
    <name type="scientific">Eragrostis curvula</name>
    <name type="common">weeping love grass</name>
    <dbReference type="NCBI Taxonomy" id="38414"/>
    <lineage>
        <taxon>Eukaryota</taxon>
        <taxon>Viridiplantae</taxon>
        <taxon>Streptophyta</taxon>
        <taxon>Embryophyta</taxon>
        <taxon>Tracheophyta</taxon>
        <taxon>Spermatophyta</taxon>
        <taxon>Magnoliopsida</taxon>
        <taxon>Liliopsida</taxon>
        <taxon>Poales</taxon>
        <taxon>Poaceae</taxon>
        <taxon>PACMAD clade</taxon>
        <taxon>Chloridoideae</taxon>
        <taxon>Eragrostideae</taxon>
        <taxon>Eragrostidinae</taxon>
        <taxon>Eragrostis</taxon>
    </lineage>
</organism>
<protein>
    <submittedName>
        <fullName evidence="1">Uncharacterized protein</fullName>
    </submittedName>
</protein>
<dbReference type="PANTHER" id="PTHR35163:SF12">
    <property type="entry name" value="OS05G0134500 PROTEIN"/>
    <property type="match status" value="1"/>
</dbReference>
<reference evidence="1 2" key="1">
    <citation type="journal article" date="2019" name="Sci. Rep.">
        <title>A high-quality genome of Eragrostis curvula grass provides insights into Poaceae evolution and supports new strategies to enhance forage quality.</title>
        <authorList>
            <person name="Carballo J."/>
            <person name="Santos B.A.C.M."/>
            <person name="Zappacosta D."/>
            <person name="Garbus I."/>
            <person name="Selva J.P."/>
            <person name="Gallo C.A."/>
            <person name="Diaz A."/>
            <person name="Albertini E."/>
            <person name="Caccamo M."/>
            <person name="Echenique V."/>
        </authorList>
    </citation>
    <scope>NUCLEOTIDE SEQUENCE [LARGE SCALE GENOMIC DNA]</scope>
    <source>
        <strain evidence="2">cv. Victoria</strain>
        <tissue evidence="1">Leaf</tissue>
    </source>
</reference>
<proteinExistence type="predicted"/>
<name>A0A5J9U8W8_9POAL</name>
<feature type="non-terminal residue" evidence="1">
    <location>
        <position position="1"/>
    </location>
</feature>
<dbReference type="Proteomes" id="UP000324897">
    <property type="component" value="Chromosome 7"/>
</dbReference>
<accession>A0A5J9U8W8</accession>
<evidence type="ECO:0000313" key="1">
    <source>
        <dbReference type="EMBL" id="TVU19934.1"/>
    </source>
</evidence>
<evidence type="ECO:0000313" key="2">
    <source>
        <dbReference type="Proteomes" id="UP000324897"/>
    </source>
</evidence>
<dbReference type="Gramene" id="TVU19934">
    <property type="protein sequence ID" value="TVU19934"/>
    <property type="gene ID" value="EJB05_36116"/>
</dbReference>
<keyword evidence="2" id="KW-1185">Reference proteome</keyword>